<evidence type="ECO:0000256" key="7">
    <source>
        <dbReference type="ARBA" id="ARBA00047899"/>
    </source>
</evidence>
<protein>
    <recommendedName>
        <fullName evidence="1">non-specific serine/threonine protein kinase</fullName>
        <ecNumber evidence="1">2.7.11.1</ecNumber>
    </recommendedName>
</protein>
<dbReference type="Gene3D" id="3.30.200.20">
    <property type="entry name" value="Phosphorylase Kinase, domain 1"/>
    <property type="match status" value="1"/>
</dbReference>
<feature type="domain" description="Protein kinase" evidence="9">
    <location>
        <begin position="29"/>
        <end position="306"/>
    </location>
</feature>
<dbReference type="Pfam" id="PF00069">
    <property type="entry name" value="Pkinase"/>
    <property type="match status" value="1"/>
</dbReference>
<dbReference type="GO" id="GO:0004674">
    <property type="term" value="F:protein serine/threonine kinase activity"/>
    <property type="evidence" value="ECO:0007669"/>
    <property type="project" value="UniProtKB-KW"/>
</dbReference>
<dbReference type="Gene3D" id="1.10.510.10">
    <property type="entry name" value="Transferase(Phosphotransferase) domain 1"/>
    <property type="match status" value="1"/>
</dbReference>
<evidence type="ECO:0000313" key="10">
    <source>
        <dbReference type="EMBL" id="KDR71245.1"/>
    </source>
</evidence>
<evidence type="ECO:0000256" key="5">
    <source>
        <dbReference type="ARBA" id="ARBA00022777"/>
    </source>
</evidence>
<dbReference type="GO" id="GO:0005634">
    <property type="term" value="C:nucleus"/>
    <property type="evidence" value="ECO:0007669"/>
    <property type="project" value="TreeGrafter"/>
</dbReference>
<evidence type="ECO:0000256" key="1">
    <source>
        <dbReference type="ARBA" id="ARBA00012513"/>
    </source>
</evidence>
<dbReference type="OrthoDB" id="5979581at2759"/>
<dbReference type="InterPro" id="IPR051334">
    <property type="entry name" value="SRPK"/>
</dbReference>
<evidence type="ECO:0000256" key="6">
    <source>
        <dbReference type="ARBA" id="ARBA00022840"/>
    </source>
</evidence>
<dbReference type="PANTHER" id="PTHR47634:SF9">
    <property type="entry name" value="PROTEIN KINASE DOMAIN-CONTAINING PROTEIN-RELATED"/>
    <property type="match status" value="1"/>
</dbReference>
<evidence type="ECO:0000256" key="8">
    <source>
        <dbReference type="ARBA" id="ARBA00048679"/>
    </source>
</evidence>
<dbReference type="SMART" id="SM00220">
    <property type="entry name" value="S_TKc"/>
    <property type="match status" value="1"/>
</dbReference>
<proteinExistence type="predicted"/>
<organism evidence="10 11">
    <name type="scientific">Galerina marginata (strain CBS 339.88)</name>
    <dbReference type="NCBI Taxonomy" id="685588"/>
    <lineage>
        <taxon>Eukaryota</taxon>
        <taxon>Fungi</taxon>
        <taxon>Dikarya</taxon>
        <taxon>Basidiomycota</taxon>
        <taxon>Agaricomycotina</taxon>
        <taxon>Agaricomycetes</taxon>
        <taxon>Agaricomycetidae</taxon>
        <taxon>Agaricales</taxon>
        <taxon>Agaricineae</taxon>
        <taxon>Strophariaceae</taxon>
        <taxon>Galerina</taxon>
    </lineage>
</organism>
<dbReference type="GO" id="GO:0005524">
    <property type="term" value="F:ATP binding"/>
    <property type="evidence" value="ECO:0007669"/>
    <property type="project" value="UniProtKB-KW"/>
</dbReference>
<evidence type="ECO:0000256" key="4">
    <source>
        <dbReference type="ARBA" id="ARBA00022741"/>
    </source>
</evidence>
<dbReference type="GO" id="GO:0000245">
    <property type="term" value="P:spliceosomal complex assembly"/>
    <property type="evidence" value="ECO:0007669"/>
    <property type="project" value="TreeGrafter"/>
</dbReference>
<evidence type="ECO:0000256" key="2">
    <source>
        <dbReference type="ARBA" id="ARBA00022527"/>
    </source>
</evidence>
<comment type="catalytic activity">
    <reaction evidence="8">
        <text>L-seryl-[protein] + ATP = O-phospho-L-seryl-[protein] + ADP + H(+)</text>
        <dbReference type="Rhea" id="RHEA:17989"/>
        <dbReference type="Rhea" id="RHEA-COMP:9863"/>
        <dbReference type="Rhea" id="RHEA-COMP:11604"/>
        <dbReference type="ChEBI" id="CHEBI:15378"/>
        <dbReference type="ChEBI" id="CHEBI:29999"/>
        <dbReference type="ChEBI" id="CHEBI:30616"/>
        <dbReference type="ChEBI" id="CHEBI:83421"/>
        <dbReference type="ChEBI" id="CHEBI:456216"/>
        <dbReference type="EC" id="2.7.11.1"/>
    </reaction>
</comment>
<dbReference type="InterPro" id="IPR011009">
    <property type="entry name" value="Kinase-like_dom_sf"/>
</dbReference>
<dbReference type="GO" id="GO:0050684">
    <property type="term" value="P:regulation of mRNA processing"/>
    <property type="evidence" value="ECO:0007669"/>
    <property type="project" value="TreeGrafter"/>
</dbReference>
<dbReference type="PANTHER" id="PTHR47634">
    <property type="entry name" value="PROTEIN KINASE DOMAIN-CONTAINING PROTEIN-RELATED"/>
    <property type="match status" value="1"/>
</dbReference>
<dbReference type="AlphaFoldDB" id="A0A067SJV7"/>
<comment type="catalytic activity">
    <reaction evidence="7">
        <text>L-threonyl-[protein] + ATP = O-phospho-L-threonyl-[protein] + ADP + H(+)</text>
        <dbReference type="Rhea" id="RHEA:46608"/>
        <dbReference type="Rhea" id="RHEA-COMP:11060"/>
        <dbReference type="Rhea" id="RHEA-COMP:11605"/>
        <dbReference type="ChEBI" id="CHEBI:15378"/>
        <dbReference type="ChEBI" id="CHEBI:30013"/>
        <dbReference type="ChEBI" id="CHEBI:30616"/>
        <dbReference type="ChEBI" id="CHEBI:61977"/>
        <dbReference type="ChEBI" id="CHEBI:456216"/>
        <dbReference type="EC" id="2.7.11.1"/>
    </reaction>
</comment>
<dbReference type="Proteomes" id="UP000027222">
    <property type="component" value="Unassembled WGS sequence"/>
</dbReference>
<gene>
    <name evidence="10" type="ORF">GALMADRAFT_271177</name>
</gene>
<evidence type="ECO:0000256" key="3">
    <source>
        <dbReference type="ARBA" id="ARBA00022679"/>
    </source>
</evidence>
<evidence type="ECO:0000313" key="11">
    <source>
        <dbReference type="Proteomes" id="UP000027222"/>
    </source>
</evidence>
<dbReference type="SUPFAM" id="SSF56112">
    <property type="entry name" value="Protein kinase-like (PK-like)"/>
    <property type="match status" value="1"/>
</dbReference>
<keyword evidence="11" id="KW-1185">Reference proteome</keyword>
<keyword evidence="6" id="KW-0067">ATP-binding</keyword>
<accession>A0A067SJV7</accession>
<keyword evidence="4" id="KW-0547">Nucleotide-binding</keyword>
<dbReference type="InterPro" id="IPR000719">
    <property type="entry name" value="Prot_kinase_dom"/>
</dbReference>
<reference evidence="11" key="1">
    <citation type="journal article" date="2014" name="Proc. Natl. Acad. Sci. U.S.A.">
        <title>Extensive sampling of basidiomycete genomes demonstrates inadequacy of the white-rot/brown-rot paradigm for wood decay fungi.</title>
        <authorList>
            <person name="Riley R."/>
            <person name="Salamov A.A."/>
            <person name="Brown D.W."/>
            <person name="Nagy L.G."/>
            <person name="Floudas D."/>
            <person name="Held B.W."/>
            <person name="Levasseur A."/>
            <person name="Lombard V."/>
            <person name="Morin E."/>
            <person name="Otillar R."/>
            <person name="Lindquist E.A."/>
            <person name="Sun H."/>
            <person name="LaButti K.M."/>
            <person name="Schmutz J."/>
            <person name="Jabbour D."/>
            <person name="Luo H."/>
            <person name="Baker S.E."/>
            <person name="Pisabarro A.G."/>
            <person name="Walton J.D."/>
            <person name="Blanchette R.A."/>
            <person name="Henrissat B."/>
            <person name="Martin F."/>
            <person name="Cullen D."/>
            <person name="Hibbett D.S."/>
            <person name="Grigoriev I.V."/>
        </authorList>
    </citation>
    <scope>NUCLEOTIDE SEQUENCE [LARGE SCALE GENOMIC DNA]</scope>
    <source>
        <strain evidence="11">CBS 339.88</strain>
    </source>
</reference>
<dbReference type="EC" id="2.7.11.1" evidence="1"/>
<dbReference type="EMBL" id="KL142393">
    <property type="protein sequence ID" value="KDR71245.1"/>
    <property type="molecule type" value="Genomic_DNA"/>
</dbReference>
<dbReference type="STRING" id="685588.A0A067SJV7"/>
<keyword evidence="3" id="KW-0808">Transferase</keyword>
<dbReference type="GO" id="GO:0005737">
    <property type="term" value="C:cytoplasm"/>
    <property type="evidence" value="ECO:0007669"/>
    <property type="project" value="TreeGrafter"/>
</dbReference>
<sequence length="307" mass="32479">MTSFSEEKLDSSAGYFSGEPGATLHNGEWTIVRKLGWGSRSSTWLAVSSKDPNNFEAIKIFTVDATQDRGSANELDLLQGPLKDDFQTLPSLRSSFYVESAKGKHLALILHVLGGSLESFRLQHGGSLPVAAVKKIVADVLESLAVLQKKKIVHGAVNAENILFSGSQQGSDITAAVAASPNAQAEQVTDAQGNVYNVVKSQPFSPESVDDISGEALYLSNFGHARPEQGDVSSKSDILALGRTAYLLLTGSQYSGTPEAIEQSLTSSGKLAGDEISATAVFLGSLLATNPAQRLSAVDLLGNNWLQ</sequence>
<dbReference type="HOGENOM" id="CLU_000288_81_13_1"/>
<keyword evidence="2" id="KW-0723">Serine/threonine-protein kinase</keyword>
<keyword evidence="5" id="KW-0418">Kinase</keyword>
<evidence type="ECO:0000259" key="9">
    <source>
        <dbReference type="PROSITE" id="PS50011"/>
    </source>
</evidence>
<name>A0A067SJV7_GALM3</name>
<dbReference type="PROSITE" id="PS50011">
    <property type="entry name" value="PROTEIN_KINASE_DOM"/>
    <property type="match status" value="1"/>
</dbReference>